<evidence type="ECO:0000256" key="2">
    <source>
        <dbReference type="SAM" id="MobiDB-lite"/>
    </source>
</evidence>
<evidence type="ECO:0000313" key="4">
    <source>
        <dbReference type="RefSeq" id="XP_055871942.1"/>
    </source>
</evidence>
<dbReference type="OrthoDB" id="1045822at2759"/>
<dbReference type="NCBIfam" id="TIGR01571">
    <property type="entry name" value="A_thal_Cys_rich"/>
    <property type="match status" value="1"/>
</dbReference>
<dbReference type="InterPro" id="IPR006461">
    <property type="entry name" value="PLAC_motif_containing"/>
</dbReference>
<feature type="region of interest" description="Disordered" evidence="2">
    <location>
        <begin position="1"/>
        <end position="23"/>
    </location>
</feature>
<dbReference type="AlphaFoldDB" id="A0A9W2ZAF3"/>
<reference evidence="4" key="1">
    <citation type="submission" date="2025-08" db="UniProtKB">
        <authorList>
            <consortium name="RefSeq"/>
        </authorList>
    </citation>
    <scope>IDENTIFICATION</scope>
</reference>
<dbReference type="PANTHER" id="PTHR15907">
    <property type="entry name" value="DUF614 FAMILY PROTEIN-RELATED"/>
    <property type="match status" value="1"/>
</dbReference>
<evidence type="ECO:0000256" key="1">
    <source>
        <dbReference type="ARBA" id="ARBA00009024"/>
    </source>
</evidence>
<accession>A0A9W2ZAF3</accession>
<dbReference type="RefSeq" id="XP_055871942.1">
    <property type="nucleotide sequence ID" value="XM_056015967.1"/>
</dbReference>
<dbReference type="OMA" id="IRMEQNI"/>
<name>A0A9W2ZAF3_BIOGL</name>
<organism evidence="3 4">
    <name type="scientific">Biomphalaria glabrata</name>
    <name type="common">Bloodfluke planorb</name>
    <name type="synonym">Freshwater snail</name>
    <dbReference type="NCBI Taxonomy" id="6526"/>
    <lineage>
        <taxon>Eukaryota</taxon>
        <taxon>Metazoa</taxon>
        <taxon>Spiralia</taxon>
        <taxon>Lophotrochozoa</taxon>
        <taxon>Mollusca</taxon>
        <taxon>Gastropoda</taxon>
        <taxon>Heterobranchia</taxon>
        <taxon>Euthyneura</taxon>
        <taxon>Panpulmonata</taxon>
        <taxon>Hygrophila</taxon>
        <taxon>Lymnaeoidea</taxon>
        <taxon>Planorbidae</taxon>
        <taxon>Biomphalaria</taxon>
    </lineage>
</organism>
<protein>
    <submittedName>
        <fullName evidence="4">Cornifelin homolog</fullName>
    </submittedName>
</protein>
<feature type="compositionally biased region" description="Polar residues" evidence="2">
    <location>
        <begin position="1"/>
        <end position="16"/>
    </location>
</feature>
<evidence type="ECO:0000313" key="3">
    <source>
        <dbReference type="Proteomes" id="UP001165740"/>
    </source>
</evidence>
<keyword evidence="3" id="KW-1185">Reference proteome</keyword>
<gene>
    <name evidence="4" type="primary">LOC106055312</name>
</gene>
<dbReference type="Proteomes" id="UP001165740">
    <property type="component" value="Chromosome 17"/>
</dbReference>
<dbReference type="Pfam" id="PF04749">
    <property type="entry name" value="PLAC8"/>
    <property type="match status" value="1"/>
</dbReference>
<comment type="similarity">
    <text evidence="1">Belongs to the cornifelin family.</text>
</comment>
<sequence>MSAGNNRTIDSTSSSHAAGHPVVSQPLDVSTTTWFSTLESQVGMEQQQQNQQTRLGPNSRNWSSGLCDCTEDRKICCNGFWCLPCLACQVSQDMGESFCLPCCVPCAYLYVLRTKIRMEQNITGSTMDDCCPVCCCPSCTLCQLARELKYTQRSDMMMTSWRPRHAHSDDRQDMNV</sequence>
<proteinExistence type="inferred from homology"/>
<dbReference type="GeneID" id="106055312"/>